<organism evidence="2">
    <name type="scientific">Sesamum radiatum</name>
    <name type="common">Black benniseed</name>
    <dbReference type="NCBI Taxonomy" id="300843"/>
    <lineage>
        <taxon>Eukaryota</taxon>
        <taxon>Viridiplantae</taxon>
        <taxon>Streptophyta</taxon>
        <taxon>Embryophyta</taxon>
        <taxon>Tracheophyta</taxon>
        <taxon>Spermatophyta</taxon>
        <taxon>Magnoliopsida</taxon>
        <taxon>eudicotyledons</taxon>
        <taxon>Gunneridae</taxon>
        <taxon>Pentapetalae</taxon>
        <taxon>asterids</taxon>
        <taxon>lamiids</taxon>
        <taxon>Lamiales</taxon>
        <taxon>Pedaliaceae</taxon>
        <taxon>Sesamum</taxon>
    </lineage>
</organism>
<protein>
    <submittedName>
        <fullName evidence="2">Uncharacterized protein</fullName>
    </submittedName>
</protein>
<feature type="compositionally biased region" description="Low complexity" evidence="1">
    <location>
        <begin position="177"/>
        <end position="192"/>
    </location>
</feature>
<sequence>MANSPSPKGIAAIVGVGAKLGRSIARKFATKATPSPSSPATLVIEICRRDSEGRKGASVRDPHRLLGLAEHKGCVRGGSLLGFVEVLVYNAYHPVSWTPTSFTGIRLDHSRNPSPFPPSAPSTAPNRFPNNSFKLLVGCGKFALRALSQCLAREFQPLGVHVAHVIIDGIVGAPRGSSMPSTSHQRSSTSSSVGEQQQIGGGDGYMDPDVLAQTYWQLHVQDRSTWTQEMDLRPGGPRLF</sequence>
<name>A0AAW2RCB6_SESRA</name>
<reference evidence="2" key="1">
    <citation type="submission" date="2020-06" db="EMBL/GenBank/DDBJ databases">
        <authorList>
            <person name="Li T."/>
            <person name="Hu X."/>
            <person name="Zhang T."/>
            <person name="Song X."/>
            <person name="Zhang H."/>
            <person name="Dai N."/>
            <person name="Sheng W."/>
            <person name="Hou X."/>
            <person name="Wei L."/>
        </authorList>
    </citation>
    <scope>NUCLEOTIDE SEQUENCE</scope>
    <source>
        <strain evidence="2">G02</strain>
        <tissue evidence="2">Leaf</tissue>
    </source>
</reference>
<dbReference type="Gene3D" id="3.40.50.720">
    <property type="entry name" value="NAD(P)-binding Rossmann-like Domain"/>
    <property type="match status" value="1"/>
</dbReference>
<evidence type="ECO:0000313" key="2">
    <source>
        <dbReference type="EMBL" id="KAL0377739.1"/>
    </source>
</evidence>
<gene>
    <name evidence="2" type="ORF">Sradi_3079400</name>
</gene>
<reference evidence="2" key="2">
    <citation type="journal article" date="2024" name="Plant">
        <title>Genomic evolution and insights into agronomic trait innovations of Sesamum species.</title>
        <authorList>
            <person name="Miao H."/>
            <person name="Wang L."/>
            <person name="Qu L."/>
            <person name="Liu H."/>
            <person name="Sun Y."/>
            <person name="Le M."/>
            <person name="Wang Q."/>
            <person name="Wei S."/>
            <person name="Zheng Y."/>
            <person name="Lin W."/>
            <person name="Duan Y."/>
            <person name="Cao H."/>
            <person name="Xiong S."/>
            <person name="Wang X."/>
            <person name="Wei L."/>
            <person name="Li C."/>
            <person name="Ma Q."/>
            <person name="Ju M."/>
            <person name="Zhao R."/>
            <person name="Li G."/>
            <person name="Mu C."/>
            <person name="Tian Q."/>
            <person name="Mei H."/>
            <person name="Zhang T."/>
            <person name="Gao T."/>
            <person name="Zhang H."/>
        </authorList>
    </citation>
    <scope>NUCLEOTIDE SEQUENCE</scope>
    <source>
        <strain evidence="2">G02</strain>
    </source>
</reference>
<accession>A0AAW2RCB6</accession>
<dbReference type="InterPro" id="IPR036291">
    <property type="entry name" value="NAD(P)-bd_dom_sf"/>
</dbReference>
<dbReference type="SUPFAM" id="SSF51735">
    <property type="entry name" value="NAD(P)-binding Rossmann-fold domains"/>
    <property type="match status" value="1"/>
</dbReference>
<feature type="region of interest" description="Disordered" evidence="1">
    <location>
        <begin position="176"/>
        <end position="204"/>
    </location>
</feature>
<dbReference type="PANTHER" id="PTHR43431">
    <property type="entry name" value="OXIDOREDUCTASE, SHORT CHAIN DEHYDROGENASE/REDUCTASE FAMILY (AFU_ORTHOLOGUE AFUA_5G14000)"/>
    <property type="match status" value="1"/>
</dbReference>
<proteinExistence type="predicted"/>
<dbReference type="AlphaFoldDB" id="A0AAW2RCB6"/>
<dbReference type="EMBL" id="JACGWJ010000013">
    <property type="protein sequence ID" value="KAL0377739.1"/>
    <property type="molecule type" value="Genomic_DNA"/>
</dbReference>
<comment type="caution">
    <text evidence="2">The sequence shown here is derived from an EMBL/GenBank/DDBJ whole genome shotgun (WGS) entry which is preliminary data.</text>
</comment>
<dbReference type="PANTHER" id="PTHR43431:SF1">
    <property type="entry name" value="OS08G0476300 PROTEIN"/>
    <property type="match status" value="1"/>
</dbReference>
<evidence type="ECO:0000256" key="1">
    <source>
        <dbReference type="SAM" id="MobiDB-lite"/>
    </source>
</evidence>